<feature type="transmembrane region" description="Helical" evidence="6">
    <location>
        <begin position="31"/>
        <end position="58"/>
    </location>
</feature>
<feature type="compositionally biased region" description="Basic and acidic residues" evidence="5">
    <location>
        <begin position="13"/>
        <end position="22"/>
    </location>
</feature>
<proteinExistence type="predicted"/>
<evidence type="ECO:0000256" key="2">
    <source>
        <dbReference type="ARBA" id="ARBA00022692"/>
    </source>
</evidence>
<dbReference type="Pfam" id="PF09685">
    <property type="entry name" value="MamF_MmsF"/>
    <property type="match status" value="1"/>
</dbReference>
<organism evidence="7 8">
    <name type="scientific">Vreelandella rituensis</name>
    <dbReference type="NCBI Taxonomy" id="2282306"/>
    <lineage>
        <taxon>Bacteria</taxon>
        <taxon>Pseudomonadati</taxon>
        <taxon>Pseudomonadota</taxon>
        <taxon>Gammaproteobacteria</taxon>
        <taxon>Oceanospirillales</taxon>
        <taxon>Halomonadaceae</taxon>
        <taxon>Vreelandella</taxon>
    </lineage>
</organism>
<name>A0A368U7M2_9GAMM</name>
<evidence type="ECO:0000256" key="5">
    <source>
        <dbReference type="SAM" id="MobiDB-lite"/>
    </source>
</evidence>
<protein>
    <recommendedName>
        <fullName evidence="9">DUF4870 domain-containing protein</fullName>
    </recommendedName>
</protein>
<keyword evidence="4 6" id="KW-0472">Membrane</keyword>
<dbReference type="Proteomes" id="UP000253204">
    <property type="component" value="Unassembled WGS sequence"/>
</dbReference>
<comment type="caution">
    <text evidence="7">The sequence shown here is derived from an EMBL/GenBank/DDBJ whole genome shotgun (WGS) entry which is preliminary data.</text>
</comment>
<dbReference type="AlphaFoldDB" id="A0A368U7M2"/>
<reference evidence="7 8" key="1">
    <citation type="submission" date="2018-07" db="EMBL/GenBank/DDBJ databases">
        <title>Halomonas rutogse sp. nov., isolated from Lake TangqianCo on Tibetan Plateau.</title>
        <authorList>
            <person name="Lu H."/>
            <person name="Xing P."/>
            <person name="Wu Q."/>
        </authorList>
    </citation>
    <scope>NUCLEOTIDE SEQUENCE [LARGE SCALE GENOMIC DNA]</scope>
    <source>
        <strain evidence="7 8">TQ8S</strain>
    </source>
</reference>
<evidence type="ECO:0008006" key="9">
    <source>
        <dbReference type="Google" id="ProtNLM"/>
    </source>
</evidence>
<keyword evidence="8" id="KW-1185">Reference proteome</keyword>
<dbReference type="OrthoDB" id="5405464at2"/>
<feature type="region of interest" description="Disordered" evidence="5">
    <location>
        <begin position="1"/>
        <end position="22"/>
    </location>
</feature>
<comment type="subcellular location">
    <subcellularLocation>
        <location evidence="1">Membrane</location>
        <topology evidence="1">Multi-pass membrane protein</topology>
    </subcellularLocation>
</comment>
<gene>
    <name evidence="7" type="ORF">DU506_05220</name>
</gene>
<evidence type="ECO:0000256" key="1">
    <source>
        <dbReference type="ARBA" id="ARBA00004141"/>
    </source>
</evidence>
<sequence length="132" mass="14760">MNDDATPDNLSNTHDHAVAEQRRSPDTTIAIVGYALQLAGIATGGLTSLLGVVIAYVYRGDGPSWLDDHYRYQIRTFWLSLLYFSVSALLTLILVGFLTWLIAVVWLVIRCVKGIKGLQRRQAPANLTTWWL</sequence>
<evidence type="ECO:0000256" key="3">
    <source>
        <dbReference type="ARBA" id="ARBA00022989"/>
    </source>
</evidence>
<evidence type="ECO:0000256" key="6">
    <source>
        <dbReference type="SAM" id="Phobius"/>
    </source>
</evidence>
<feature type="transmembrane region" description="Helical" evidence="6">
    <location>
        <begin position="78"/>
        <end position="109"/>
    </location>
</feature>
<keyword evidence="3 6" id="KW-1133">Transmembrane helix</keyword>
<accession>A0A368U7M2</accession>
<evidence type="ECO:0000313" key="7">
    <source>
        <dbReference type="EMBL" id="RCV92944.1"/>
    </source>
</evidence>
<dbReference type="RefSeq" id="WP_114485879.1">
    <property type="nucleotide sequence ID" value="NZ_CBCSHM010000013.1"/>
</dbReference>
<dbReference type="EMBL" id="QPIJ01000007">
    <property type="protein sequence ID" value="RCV92944.1"/>
    <property type="molecule type" value="Genomic_DNA"/>
</dbReference>
<dbReference type="InterPro" id="IPR019109">
    <property type="entry name" value="MamF_MmsF"/>
</dbReference>
<keyword evidence="2 6" id="KW-0812">Transmembrane</keyword>
<evidence type="ECO:0000313" key="8">
    <source>
        <dbReference type="Proteomes" id="UP000253204"/>
    </source>
</evidence>
<evidence type="ECO:0000256" key="4">
    <source>
        <dbReference type="ARBA" id="ARBA00023136"/>
    </source>
</evidence>